<dbReference type="InterPro" id="IPR023346">
    <property type="entry name" value="Lysozyme-like_dom_sf"/>
</dbReference>
<protein>
    <submittedName>
        <fullName evidence="2">Lytic transglycosylase</fullName>
    </submittedName>
</protein>
<evidence type="ECO:0000313" key="2">
    <source>
        <dbReference type="EMBL" id="HCW92308.1"/>
    </source>
</evidence>
<dbReference type="PROSITE" id="PS51257">
    <property type="entry name" value="PROKAR_LIPOPROTEIN"/>
    <property type="match status" value="1"/>
</dbReference>
<reference evidence="2 3" key="1">
    <citation type="journal article" date="2018" name="Nat. Biotechnol.">
        <title>A standardized bacterial taxonomy based on genome phylogeny substantially revises the tree of life.</title>
        <authorList>
            <person name="Parks D.H."/>
            <person name="Chuvochina M."/>
            <person name="Waite D.W."/>
            <person name="Rinke C."/>
            <person name="Skarshewski A."/>
            <person name="Chaumeil P.A."/>
            <person name="Hugenholtz P."/>
        </authorList>
    </citation>
    <scope>NUCLEOTIDE SEQUENCE [LARGE SCALE GENOMIC DNA]</scope>
    <source>
        <strain evidence="2">UBA8672</strain>
    </source>
</reference>
<dbReference type="PANTHER" id="PTHR33734:SF22">
    <property type="entry name" value="MEMBRANE-BOUND LYTIC MUREIN TRANSGLYCOSYLASE D"/>
    <property type="match status" value="1"/>
</dbReference>
<dbReference type="InterPro" id="IPR018392">
    <property type="entry name" value="LysM"/>
</dbReference>
<dbReference type="Pfam" id="PF01464">
    <property type="entry name" value="SLT"/>
    <property type="match status" value="1"/>
</dbReference>
<dbReference type="SMART" id="SM00257">
    <property type="entry name" value="LysM"/>
    <property type="match status" value="4"/>
</dbReference>
<dbReference type="SUPFAM" id="SSF54106">
    <property type="entry name" value="LysM domain"/>
    <property type="match status" value="3"/>
</dbReference>
<proteinExistence type="predicted"/>
<dbReference type="PANTHER" id="PTHR33734">
    <property type="entry name" value="LYSM DOMAIN-CONTAINING GPI-ANCHORED PROTEIN 2"/>
    <property type="match status" value="1"/>
</dbReference>
<sequence>MSFMIRIFYFVFLSVFLISCSAINSSQFFHNKKEGAGNIASENSYKTGSDNMSKMDNISGEPFLPDFTLKNLYKPELSLKHAGIFDKKLDIDPEVKEQSKYDIPIVVTERVKYYLELYARRYPHTFQKWLNRSYKYMYIVQDIFLKHGLPLDLACLAFAESGFNVNAYSHAGAGGMWQFIESTGEIYGLKNNFWVDERRDFEKSTEAAAEHLKYLYENLGDWFLAIAAYNGGYYKVVQGIKRYDTKNFFELKEHRFLYRETENYVPKFIALTILYNNYMKYGFKVPDTSPLVYDKVILNQPVNLYVIADRFNISVEKLKELNPSLKKPITPPTDGFALRVPFGKGGMVKTALAEGSPKDFLGLKIYRAERGESVWKIANKFNTSVYEFKRLNGINYNRIVYDRIVFVPNKKLYTAGYYDRFLREVRPYVPSVYIVKKGDNLYDIAHRFGLSLNDLLAMNKGINPRLIHPGDTVVVSKRTEFDYVRVAKNGSAKYVVRRGDTLWDIAKRFGTSVNRIMRVNGLENAKLMPGNVLVVPN</sequence>
<dbReference type="Gene3D" id="1.10.530.10">
    <property type="match status" value="1"/>
</dbReference>
<dbReference type="CDD" id="cd16894">
    <property type="entry name" value="MltD-like"/>
    <property type="match status" value="1"/>
</dbReference>
<dbReference type="PROSITE" id="PS51782">
    <property type="entry name" value="LYSM"/>
    <property type="match status" value="3"/>
</dbReference>
<name>A0A3D5Q9C9_FLESI</name>
<accession>A0A3D5Q9C9</accession>
<dbReference type="Proteomes" id="UP000262325">
    <property type="component" value="Unassembled WGS sequence"/>
</dbReference>
<dbReference type="Pfam" id="PF01476">
    <property type="entry name" value="LysM"/>
    <property type="match status" value="4"/>
</dbReference>
<evidence type="ECO:0000259" key="1">
    <source>
        <dbReference type="PROSITE" id="PS51782"/>
    </source>
</evidence>
<feature type="domain" description="LysM" evidence="1">
    <location>
        <begin position="364"/>
        <end position="408"/>
    </location>
</feature>
<evidence type="ECO:0000313" key="3">
    <source>
        <dbReference type="Proteomes" id="UP000262325"/>
    </source>
</evidence>
<dbReference type="SUPFAM" id="SSF53955">
    <property type="entry name" value="Lysozyme-like"/>
    <property type="match status" value="1"/>
</dbReference>
<dbReference type="EMBL" id="DPPF01000028">
    <property type="protein sequence ID" value="HCW92308.1"/>
    <property type="molecule type" value="Genomic_DNA"/>
</dbReference>
<dbReference type="Gene3D" id="3.10.350.10">
    <property type="entry name" value="LysM domain"/>
    <property type="match status" value="3"/>
</dbReference>
<dbReference type="AlphaFoldDB" id="A0A3D5Q9C9"/>
<dbReference type="InterPro" id="IPR036779">
    <property type="entry name" value="LysM_dom_sf"/>
</dbReference>
<comment type="caution">
    <text evidence="2">The sequence shown here is derived from an EMBL/GenBank/DDBJ whole genome shotgun (WGS) entry which is preliminary data.</text>
</comment>
<dbReference type="CDD" id="cd00118">
    <property type="entry name" value="LysM"/>
    <property type="match status" value="3"/>
</dbReference>
<feature type="domain" description="LysM" evidence="1">
    <location>
        <begin position="431"/>
        <end position="475"/>
    </location>
</feature>
<gene>
    <name evidence="2" type="ORF">DHM44_01355</name>
</gene>
<dbReference type="InterPro" id="IPR008258">
    <property type="entry name" value="Transglycosylase_SLT_dom_1"/>
</dbReference>
<organism evidence="2 3">
    <name type="scientific">Flexistipes sinusarabici</name>
    <dbReference type="NCBI Taxonomy" id="2352"/>
    <lineage>
        <taxon>Bacteria</taxon>
        <taxon>Pseudomonadati</taxon>
        <taxon>Deferribacterota</taxon>
        <taxon>Deferribacteres</taxon>
        <taxon>Deferribacterales</taxon>
        <taxon>Flexistipitaceae</taxon>
        <taxon>Flexistipes</taxon>
    </lineage>
</organism>
<feature type="domain" description="LysM" evidence="1">
    <location>
        <begin position="492"/>
        <end position="535"/>
    </location>
</feature>
<dbReference type="GO" id="GO:0008932">
    <property type="term" value="F:lytic endotransglycosylase activity"/>
    <property type="evidence" value="ECO:0007669"/>
    <property type="project" value="TreeGrafter"/>
</dbReference>